<protein>
    <submittedName>
        <fullName evidence="1">Uncharacterized protein DUF2817</fullName>
    </submittedName>
</protein>
<keyword evidence="2" id="KW-1185">Reference proteome</keyword>
<dbReference type="AlphaFoldDB" id="A0A3N1KK46"/>
<dbReference type="CDD" id="cd06233">
    <property type="entry name" value="M14-like"/>
    <property type="match status" value="1"/>
</dbReference>
<gene>
    <name evidence="1" type="ORF">EDC65_5057</name>
</gene>
<organism evidence="1 2">
    <name type="scientific">Stella humosa</name>
    <dbReference type="NCBI Taxonomy" id="94"/>
    <lineage>
        <taxon>Bacteria</taxon>
        <taxon>Pseudomonadati</taxon>
        <taxon>Pseudomonadota</taxon>
        <taxon>Alphaproteobacteria</taxon>
        <taxon>Rhodospirillales</taxon>
        <taxon>Stellaceae</taxon>
        <taxon>Stella</taxon>
    </lineage>
</organism>
<dbReference type="Proteomes" id="UP000278222">
    <property type="component" value="Unassembled WGS sequence"/>
</dbReference>
<dbReference type="RefSeq" id="WP_170216704.1">
    <property type="nucleotide sequence ID" value="NZ_AP019700.1"/>
</dbReference>
<dbReference type="Pfam" id="PF10994">
    <property type="entry name" value="DUF2817"/>
    <property type="match status" value="1"/>
</dbReference>
<evidence type="ECO:0000313" key="1">
    <source>
        <dbReference type="EMBL" id="ROP81201.1"/>
    </source>
</evidence>
<sequence>MNPASFFSPDYATARAKFRAAAKAAGAEVVTYPHPLQGPDGGDLSTDVVRIGPADAHRYVVCNTSTHGVEGFCGSGPLIGVLSEQIYRELPPNVALLLIHAINPHGFAWLRRVNEDNVDLNRNFLDFSQPLPVNAEYAPIHQYLVPRNFEGEELAQADAELAKARERLGARGFQTAVSGGQYAFPDGLFYGGNKPTWSNQTLRRLLPELIGDATHVMFLDFHTGLGPYGYCEPINGHAPGTKAFDRLYEWIGDCVTSAQTGTSSSTRLSGTIGLGVMEALPNAIHTKTTLEYGTRPNDYVRLALRSDCWLHNHGDLKSARAKEIKALIRDAFYRDYDDWKELVYVRARQIIRKGIAGLSAQSDQKD</sequence>
<name>A0A3N1KK46_9PROT</name>
<dbReference type="EMBL" id="RJKX01000018">
    <property type="protein sequence ID" value="ROP81201.1"/>
    <property type="molecule type" value="Genomic_DNA"/>
</dbReference>
<comment type="caution">
    <text evidence="1">The sequence shown here is derived from an EMBL/GenBank/DDBJ whole genome shotgun (WGS) entry which is preliminary data.</text>
</comment>
<dbReference type="Gene3D" id="3.40.630.10">
    <property type="entry name" value="Zn peptidases"/>
    <property type="match status" value="1"/>
</dbReference>
<dbReference type="SUPFAM" id="SSF53187">
    <property type="entry name" value="Zn-dependent exopeptidases"/>
    <property type="match status" value="1"/>
</dbReference>
<accession>A0A3N1KK46</accession>
<evidence type="ECO:0000313" key="2">
    <source>
        <dbReference type="Proteomes" id="UP000278222"/>
    </source>
</evidence>
<reference evidence="1 2" key="1">
    <citation type="submission" date="2018-11" db="EMBL/GenBank/DDBJ databases">
        <title>Genomic Encyclopedia of Type Strains, Phase IV (KMG-IV): sequencing the most valuable type-strain genomes for metagenomic binning, comparative biology and taxonomic classification.</title>
        <authorList>
            <person name="Goeker M."/>
        </authorList>
    </citation>
    <scope>NUCLEOTIDE SEQUENCE [LARGE SCALE GENOMIC DNA]</scope>
    <source>
        <strain evidence="1 2">DSM 5900</strain>
    </source>
</reference>
<proteinExistence type="predicted"/>
<dbReference type="InterPro" id="IPR021259">
    <property type="entry name" value="DUF2817"/>
</dbReference>